<name>A0A1B8HKX3_9GAMM</name>
<proteinExistence type="predicted"/>
<reference evidence="1 2" key="1">
    <citation type="submission" date="2016-06" db="EMBL/GenBank/DDBJ databases">
        <authorList>
            <person name="Kjaerup R.B."/>
            <person name="Dalgaard T.S."/>
            <person name="Juul-Madsen H.R."/>
        </authorList>
    </citation>
    <scope>NUCLEOTIDE SEQUENCE [LARGE SCALE GENOMIC DNA]</scope>
    <source>
        <strain evidence="1 2">GCSL-Mp3</strain>
    </source>
</reference>
<dbReference type="InterPro" id="IPR023293">
    <property type="entry name" value="dGTP_triP_hydro_central_sf"/>
</dbReference>
<evidence type="ECO:0000313" key="1">
    <source>
        <dbReference type="EMBL" id="OBU09922.1"/>
    </source>
</evidence>
<dbReference type="AlphaFoldDB" id="A0A1B8HKX3"/>
<dbReference type="Gene3D" id="1.10.3410.10">
    <property type="entry name" value="putative deoxyguanosinetriphosphate triphosphohydrolase like domain"/>
    <property type="match status" value="1"/>
</dbReference>
<gene>
    <name evidence="1" type="ORF">AYY17_17005</name>
</gene>
<protein>
    <submittedName>
        <fullName evidence="1">Uncharacterized protein</fullName>
    </submittedName>
</protein>
<dbReference type="Proteomes" id="UP000092247">
    <property type="component" value="Unassembled WGS sequence"/>
</dbReference>
<accession>A0A1B8HKX3</accession>
<organism evidence="1 2">
    <name type="scientific">Morganella psychrotolerans</name>
    <dbReference type="NCBI Taxonomy" id="368603"/>
    <lineage>
        <taxon>Bacteria</taxon>
        <taxon>Pseudomonadati</taxon>
        <taxon>Pseudomonadota</taxon>
        <taxon>Gammaproteobacteria</taxon>
        <taxon>Enterobacterales</taxon>
        <taxon>Morganellaceae</taxon>
        <taxon>Morganella</taxon>
    </lineage>
</organism>
<sequence>MVKIKKIVDIRTYLIAILVDDALNNFANNLDQIEAGNYNKELLEDGRLAPLTKALQNITCSIIFPYREIVSLELAGDSILKGIFNYYIGLLFYEPKGFEEEDTEIEKMKRKYASKAESMISSSLVRVVKKRTCRGI</sequence>
<dbReference type="EMBL" id="LZEX01000006">
    <property type="protein sequence ID" value="OBU09922.1"/>
    <property type="molecule type" value="Genomic_DNA"/>
</dbReference>
<comment type="caution">
    <text evidence="1">The sequence shown here is derived from an EMBL/GenBank/DDBJ whole genome shotgun (WGS) entry which is preliminary data.</text>
</comment>
<evidence type="ECO:0000313" key="2">
    <source>
        <dbReference type="Proteomes" id="UP000092247"/>
    </source>
</evidence>
<dbReference type="RefSeq" id="WP_067422288.1">
    <property type="nucleotide sequence ID" value="NZ_LZEX01000006.1"/>
</dbReference>